<dbReference type="CDD" id="cd04369">
    <property type="entry name" value="Bromodomain"/>
    <property type="match status" value="1"/>
</dbReference>
<dbReference type="Pfam" id="PF00439">
    <property type="entry name" value="Bromodomain"/>
    <property type="match status" value="1"/>
</dbReference>
<keyword evidence="1 2" id="KW-0103">Bromodomain</keyword>
<organism evidence="5 6">
    <name type="scientific">Saprolegnia diclina (strain VS20)</name>
    <dbReference type="NCBI Taxonomy" id="1156394"/>
    <lineage>
        <taxon>Eukaryota</taxon>
        <taxon>Sar</taxon>
        <taxon>Stramenopiles</taxon>
        <taxon>Oomycota</taxon>
        <taxon>Saprolegniomycetes</taxon>
        <taxon>Saprolegniales</taxon>
        <taxon>Saprolegniaceae</taxon>
        <taxon>Saprolegnia</taxon>
    </lineage>
</organism>
<keyword evidence="6" id="KW-1185">Reference proteome</keyword>
<dbReference type="InParanoid" id="T0QGL4"/>
<dbReference type="GO" id="GO:0000785">
    <property type="term" value="C:chromatin"/>
    <property type="evidence" value="ECO:0007669"/>
    <property type="project" value="TreeGrafter"/>
</dbReference>
<dbReference type="InterPro" id="IPR001487">
    <property type="entry name" value="Bromodomain"/>
</dbReference>
<gene>
    <name evidence="5" type="ORF">SDRG_05336</name>
</gene>
<evidence type="ECO:0000256" key="2">
    <source>
        <dbReference type="PROSITE-ProRule" id="PRU00035"/>
    </source>
</evidence>
<dbReference type="Gene3D" id="1.20.920.10">
    <property type="entry name" value="Bromodomain-like"/>
    <property type="match status" value="1"/>
</dbReference>
<dbReference type="PANTHER" id="PTHR22880:SF225">
    <property type="entry name" value="BROMODOMAIN-CONTAINING PROTEIN BET-1-RELATED"/>
    <property type="match status" value="1"/>
</dbReference>
<dbReference type="InterPro" id="IPR036427">
    <property type="entry name" value="Bromodomain-like_sf"/>
</dbReference>
<sequence length="324" mass="36289">MAEATPLVVDLGSPDDVYLRRGDDWVGPSQLSRSDLMAHFRLEAPLKAMGEASLPDGHKHLLRGLGLSNSSAADVISKYSSNVSLLSVLEGVAFGRPIEAIPDHVIQKGFQFPTTAPTPSAVYRTTSATNGAAPPRSGLVRPPPTSTLGDHAIDASALSEKEKKDMKKKEKKKKRDREDAETLKTVLLPFLQELKGMTWKTWRINGKPGNPFIEKYTRENCKSLGVPNYFDFIQVPMDLTRIGEKIQRMEYVELSQLTQDVALLVNNAKTFNPAGTPVHQMALDFQKVYDDKLVQYKTIYDDVHADRKKRKKEKKKKKDKKKDK</sequence>
<reference evidence="5 6" key="1">
    <citation type="submission" date="2012-04" db="EMBL/GenBank/DDBJ databases">
        <title>The Genome Sequence of Saprolegnia declina VS20.</title>
        <authorList>
            <consortium name="The Broad Institute Genome Sequencing Platform"/>
            <person name="Russ C."/>
            <person name="Nusbaum C."/>
            <person name="Tyler B."/>
            <person name="van West P."/>
            <person name="Dieguez-Uribeondo J."/>
            <person name="de Bruijn I."/>
            <person name="Tripathy S."/>
            <person name="Jiang R."/>
            <person name="Young S.K."/>
            <person name="Zeng Q."/>
            <person name="Gargeya S."/>
            <person name="Fitzgerald M."/>
            <person name="Haas B."/>
            <person name="Abouelleil A."/>
            <person name="Alvarado L."/>
            <person name="Arachchi H.M."/>
            <person name="Berlin A."/>
            <person name="Chapman S.B."/>
            <person name="Goldberg J."/>
            <person name="Griggs A."/>
            <person name="Gujja S."/>
            <person name="Hansen M."/>
            <person name="Howarth C."/>
            <person name="Imamovic A."/>
            <person name="Larimer J."/>
            <person name="McCowen C."/>
            <person name="Montmayeur A."/>
            <person name="Murphy C."/>
            <person name="Neiman D."/>
            <person name="Pearson M."/>
            <person name="Priest M."/>
            <person name="Roberts A."/>
            <person name="Saif S."/>
            <person name="Shea T."/>
            <person name="Sisk P."/>
            <person name="Sykes S."/>
            <person name="Wortman J."/>
            <person name="Nusbaum C."/>
            <person name="Birren B."/>
        </authorList>
    </citation>
    <scope>NUCLEOTIDE SEQUENCE [LARGE SCALE GENOMIC DNA]</scope>
    <source>
        <strain evidence="5 6">VS20</strain>
    </source>
</reference>
<dbReference type="OMA" id="KFTKDNC"/>
<proteinExistence type="predicted"/>
<dbReference type="VEuPathDB" id="FungiDB:SDRG_05336"/>
<dbReference type="OrthoDB" id="21449at2759"/>
<dbReference type="STRING" id="1156394.T0QGL4"/>
<dbReference type="GO" id="GO:0006338">
    <property type="term" value="P:chromatin remodeling"/>
    <property type="evidence" value="ECO:0007669"/>
    <property type="project" value="TreeGrafter"/>
</dbReference>
<dbReference type="PRINTS" id="PR00503">
    <property type="entry name" value="BROMODOMAIN"/>
</dbReference>
<evidence type="ECO:0000256" key="3">
    <source>
        <dbReference type="SAM" id="MobiDB-lite"/>
    </source>
</evidence>
<feature type="region of interest" description="Disordered" evidence="3">
    <location>
        <begin position="305"/>
        <end position="324"/>
    </location>
</feature>
<name>T0QGL4_SAPDV</name>
<feature type="region of interest" description="Disordered" evidence="3">
    <location>
        <begin position="121"/>
        <end position="179"/>
    </location>
</feature>
<protein>
    <recommendedName>
        <fullName evidence="4">Bromo domain-containing protein</fullName>
    </recommendedName>
</protein>
<feature type="domain" description="Bromo" evidence="4">
    <location>
        <begin position="211"/>
        <end position="279"/>
    </location>
</feature>
<accession>T0QGL4</accession>
<dbReference type="InterPro" id="IPR050935">
    <property type="entry name" value="Bromo_chromatin_reader"/>
</dbReference>
<dbReference type="PROSITE" id="PS50014">
    <property type="entry name" value="BROMODOMAIN_2"/>
    <property type="match status" value="1"/>
</dbReference>
<dbReference type="eggNOG" id="KOG1632">
    <property type="taxonomic scope" value="Eukaryota"/>
</dbReference>
<evidence type="ECO:0000313" key="5">
    <source>
        <dbReference type="EMBL" id="EQC37109.1"/>
    </source>
</evidence>
<dbReference type="GO" id="GO:0005634">
    <property type="term" value="C:nucleus"/>
    <property type="evidence" value="ECO:0007669"/>
    <property type="project" value="TreeGrafter"/>
</dbReference>
<dbReference type="EMBL" id="JH767145">
    <property type="protein sequence ID" value="EQC37109.1"/>
    <property type="molecule type" value="Genomic_DNA"/>
</dbReference>
<evidence type="ECO:0000259" key="4">
    <source>
        <dbReference type="PROSITE" id="PS50014"/>
    </source>
</evidence>
<dbReference type="PANTHER" id="PTHR22880">
    <property type="entry name" value="FALZ-RELATED BROMODOMAIN-CONTAINING PROTEINS"/>
    <property type="match status" value="1"/>
</dbReference>
<evidence type="ECO:0000256" key="1">
    <source>
        <dbReference type="ARBA" id="ARBA00023117"/>
    </source>
</evidence>
<feature type="compositionally biased region" description="Polar residues" evidence="3">
    <location>
        <begin position="121"/>
        <end position="130"/>
    </location>
</feature>
<dbReference type="SUPFAM" id="SSF47370">
    <property type="entry name" value="Bromodomain"/>
    <property type="match status" value="1"/>
</dbReference>
<dbReference type="SMART" id="SM00297">
    <property type="entry name" value="BROMO"/>
    <property type="match status" value="1"/>
</dbReference>
<feature type="compositionally biased region" description="Basic residues" evidence="3">
    <location>
        <begin position="306"/>
        <end position="324"/>
    </location>
</feature>
<dbReference type="Proteomes" id="UP000030762">
    <property type="component" value="Unassembled WGS sequence"/>
</dbReference>
<dbReference type="RefSeq" id="XP_008609271.1">
    <property type="nucleotide sequence ID" value="XM_008611049.1"/>
</dbReference>
<dbReference type="AlphaFoldDB" id="T0QGL4"/>
<feature type="compositionally biased region" description="Basic and acidic residues" evidence="3">
    <location>
        <begin position="159"/>
        <end position="168"/>
    </location>
</feature>
<dbReference type="GeneID" id="19946063"/>
<dbReference type="GO" id="GO:0006355">
    <property type="term" value="P:regulation of DNA-templated transcription"/>
    <property type="evidence" value="ECO:0007669"/>
    <property type="project" value="TreeGrafter"/>
</dbReference>
<evidence type="ECO:0000313" key="6">
    <source>
        <dbReference type="Proteomes" id="UP000030762"/>
    </source>
</evidence>